<evidence type="ECO:0000256" key="1">
    <source>
        <dbReference type="ARBA" id="ARBA00009013"/>
    </source>
</evidence>
<dbReference type="EMBL" id="FMZE01000001">
    <property type="protein sequence ID" value="SDC03957.1"/>
    <property type="molecule type" value="Genomic_DNA"/>
</dbReference>
<reference evidence="3 4" key="1">
    <citation type="submission" date="2016-10" db="EMBL/GenBank/DDBJ databases">
        <authorList>
            <person name="de Groot N.N."/>
        </authorList>
    </citation>
    <scope>NUCLEOTIDE SEQUENCE [LARGE SCALE GENOMIC DNA]</scope>
    <source>
        <strain evidence="3 4">CGMCC 4.5506</strain>
    </source>
</reference>
<accession>A0A222VYX6</accession>
<dbReference type="InterPro" id="IPR002645">
    <property type="entry name" value="STAS_dom"/>
</dbReference>
<dbReference type="AlphaFoldDB" id="A0A222VYX6"/>
<dbReference type="InterPro" id="IPR036513">
    <property type="entry name" value="STAS_dom_sf"/>
</dbReference>
<comment type="similarity">
    <text evidence="1 2">Belongs to the anti-sigma-factor antagonist family.</text>
</comment>
<keyword evidence="4" id="KW-1185">Reference proteome</keyword>
<dbReference type="CDD" id="cd07043">
    <property type="entry name" value="STAS_anti-anti-sigma_factors"/>
    <property type="match status" value="1"/>
</dbReference>
<protein>
    <recommendedName>
        <fullName evidence="2">Anti-sigma factor antagonist</fullName>
    </recommendedName>
</protein>
<dbReference type="GO" id="GO:0043856">
    <property type="term" value="F:anti-sigma factor antagonist activity"/>
    <property type="evidence" value="ECO:0007669"/>
    <property type="project" value="InterPro"/>
</dbReference>
<gene>
    <name evidence="3" type="ORF">SAMN05421630_101179</name>
</gene>
<evidence type="ECO:0000313" key="3">
    <source>
        <dbReference type="EMBL" id="SDC03957.1"/>
    </source>
</evidence>
<dbReference type="SUPFAM" id="SSF52091">
    <property type="entry name" value="SpoIIaa-like"/>
    <property type="match status" value="1"/>
</dbReference>
<dbReference type="Gene3D" id="3.30.750.24">
    <property type="entry name" value="STAS domain"/>
    <property type="match status" value="1"/>
</dbReference>
<dbReference type="KEGG" id="pmad:BAY61_09090"/>
<name>A0A222VYX6_9PSEU</name>
<dbReference type="InterPro" id="IPR003658">
    <property type="entry name" value="Anti-sigma_ant"/>
</dbReference>
<dbReference type="Proteomes" id="UP000199494">
    <property type="component" value="Unassembled WGS sequence"/>
</dbReference>
<proteinExistence type="inferred from homology"/>
<dbReference type="STRING" id="530584.SAMN05421630_101179"/>
<dbReference type="NCBIfam" id="TIGR00377">
    <property type="entry name" value="ant_ant_sig"/>
    <property type="match status" value="1"/>
</dbReference>
<dbReference type="PROSITE" id="PS50801">
    <property type="entry name" value="STAS"/>
    <property type="match status" value="1"/>
</dbReference>
<dbReference type="PANTHER" id="PTHR33495">
    <property type="entry name" value="ANTI-SIGMA FACTOR ANTAGONIST TM_1081-RELATED-RELATED"/>
    <property type="match status" value="1"/>
</dbReference>
<evidence type="ECO:0000256" key="2">
    <source>
        <dbReference type="RuleBase" id="RU003749"/>
    </source>
</evidence>
<dbReference type="RefSeq" id="WP_245865941.1">
    <property type="nucleotide sequence ID" value="NZ_CP016353.1"/>
</dbReference>
<sequence length="136" mass="13860">MRSTEAPIPAERPGAPEGDQHGLRIESDTFPGGILVGRVTGEIDLLSAPDLAAWAESARTGSAHVVLDLDGVGFLGSAGLSVLAELSGAADRGELRLAVVATTRIVLRPLEMTGVLTRLSVFSSVTDAVAAVGATD</sequence>
<dbReference type="PANTHER" id="PTHR33495:SF13">
    <property type="entry name" value="ANTI-SIGMA-F FACTOR ANTAGONIST RSFB"/>
    <property type="match status" value="1"/>
</dbReference>
<organism evidence="3 4">
    <name type="scientific">Prauserella marina</name>
    <dbReference type="NCBI Taxonomy" id="530584"/>
    <lineage>
        <taxon>Bacteria</taxon>
        <taxon>Bacillati</taxon>
        <taxon>Actinomycetota</taxon>
        <taxon>Actinomycetes</taxon>
        <taxon>Pseudonocardiales</taxon>
        <taxon>Pseudonocardiaceae</taxon>
        <taxon>Prauserella</taxon>
    </lineage>
</organism>
<evidence type="ECO:0000313" key="4">
    <source>
        <dbReference type="Proteomes" id="UP000199494"/>
    </source>
</evidence>
<dbReference type="Pfam" id="PF01740">
    <property type="entry name" value="STAS"/>
    <property type="match status" value="1"/>
</dbReference>